<comment type="caution">
    <text evidence="1">The sequence shown here is derived from an EMBL/GenBank/DDBJ whole genome shotgun (WGS) entry which is preliminary data.</text>
</comment>
<evidence type="ECO:0000313" key="1">
    <source>
        <dbReference type="EMBL" id="KAI0040791.1"/>
    </source>
</evidence>
<evidence type="ECO:0000313" key="2">
    <source>
        <dbReference type="Proteomes" id="UP000814033"/>
    </source>
</evidence>
<keyword evidence="2" id="KW-1185">Reference proteome</keyword>
<sequence length="535" mass="58841">MASKLRAVFLAIRSAVRISGHFHPVVSTHTSTPWRPVDAGPDAPTTSTVPPMPFELLGAIFKHGTTLSHTHRGRVPACASITHVCRLWRHVAIGSPLLWSNITSNVSKEWAATMVKWSASVPLRMDLRIGAPRLSSDDAASLLSEAHRIHDLRLSGRVSELKPLVEGLGPMENLRALKLFPRSEDDVSTLALPDAVFHGNAPRLKMLHIPLDTATKAPQWMFSNVSQFSTTLSDDPAPNLILNVLGQMPGLEELTLRSCVSPEHWADLLTGGPFRLTLTELRVLEIQEDVGYLGLSAFLLERLDLPFSTRIRMSMATTDLPSNATAWIPLMAHLDVIDSALVRFGGFECVHIIGGPRAGVVHAWTPSTSSTIASSSPASGLPPEDAKLAFRFQWLPCFIDRIGKRFRSTAFLRLPDFCQRLPFDHVRSLSFGEDRHHDPVPAGCWERLLSSFPAVEELSISGDTPILRTPPTFKTSDGAAQSALQKLSLLSLHAVKRQTQIGRKQRPCHGVLAGANEWTLRWPGRPTRPHGLRGR</sequence>
<reference evidence="1" key="2">
    <citation type="journal article" date="2022" name="New Phytol.">
        <title>Evolutionary transition to the ectomycorrhizal habit in the genomes of a hyperdiverse lineage of mushroom-forming fungi.</title>
        <authorList>
            <person name="Looney B."/>
            <person name="Miyauchi S."/>
            <person name="Morin E."/>
            <person name="Drula E."/>
            <person name="Courty P.E."/>
            <person name="Kohler A."/>
            <person name="Kuo A."/>
            <person name="LaButti K."/>
            <person name="Pangilinan J."/>
            <person name="Lipzen A."/>
            <person name="Riley R."/>
            <person name="Andreopoulos W."/>
            <person name="He G."/>
            <person name="Johnson J."/>
            <person name="Nolan M."/>
            <person name="Tritt A."/>
            <person name="Barry K.W."/>
            <person name="Grigoriev I.V."/>
            <person name="Nagy L.G."/>
            <person name="Hibbett D."/>
            <person name="Henrissat B."/>
            <person name="Matheny P.B."/>
            <person name="Labbe J."/>
            <person name="Martin F.M."/>
        </authorList>
    </citation>
    <scope>NUCLEOTIDE SEQUENCE</scope>
    <source>
        <strain evidence="1">FP105234-sp</strain>
    </source>
</reference>
<dbReference type="Proteomes" id="UP000814033">
    <property type="component" value="Unassembled WGS sequence"/>
</dbReference>
<reference evidence="1" key="1">
    <citation type="submission" date="2021-02" db="EMBL/GenBank/DDBJ databases">
        <authorList>
            <consortium name="DOE Joint Genome Institute"/>
            <person name="Ahrendt S."/>
            <person name="Looney B.P."/>
            <person name="Miyauchi S."/>
            <person name="Morin E."/>
            <person name="Drula E."/>
            <person name="Courty P.E."/>
            <person name="Chicoki N."/>
            <person name="Fauchery L."/>
            <person name="Kohler A."/>
            <person name="Kuo A."/>
            <person name="Labutti K."/>
            <person name="Pangilinan J."/>
            <person name="Lipzen A."/>
            <person name="Riley R."/>
            <person name="Andreopoulos W."/>
            <person name="He G."/>
            <person name="Johnson J."/>
            <person name="Barry K.W."/>
            <person name="Grigoriev I.V."/>
            <person name="Nagy L."/>
            <person name="Hibbett D."/>
            <person name="Henrissat B."/>
            <person name="Matheny P.B."/>
            <person name="Labbe J."/>
            <person name="Martin F."/>
        </authorList>
    </citation>
    <scope>NUCLEOTIDE SEQUENCE</scope>
    <source>
        <strain evidence="1">FP105234-sp</strain>
    </source>
</reference>
<dbReference type="EMBL" id="MU276167">
    <property type="protein sequence ID" value="KAI0040791.1"/>
    <property type="molecule type" value="Genomic_DNA"/>
</dbReference>
<protein>
    <submittedName>
        <fullName evidence="1">Uncharacterized protein</fullName>
    </submittedName>
</protein>
<gene>
    <name evidence="1" type="ORF">FA95DRAFT_823608</name>
</gene>
<name>A0ACB8RAY4_9AGAM</name>
<proteinExistence type="predicted"/>
<organism evidence="1 2">
    <name type="scientific">Auriscalpium vulgare</name>
    <dbReference type="NCBI Taxonomy" id="40419"/>
    <lineage>
        <taxon>Eukaryota</taxon>
        <taxon>Fungi</taxon>
        <taxon>Dikarya</taxon>
        <taxon>Basidiomycota</taxon>
        <taxon>Agaricomycotina</taxon>
        <taxon>Agaricomycetes</taxon>
        <taxon>Russulales</taxon>
        <taxon>Auriscalpiaceae</taxon>
        <taxon>Auriscalpium</taxon>
    </lineage>
</organism>
<accession>A0ACB8RAY4</accession>